<evidence type="ECO:0000313" key="3">
    <source>
        <dbReference type="Proteomes" id="UP001174136"/>
    </source>
</evidence>
<comment type="caution">
    <text evidence="2">The sequence shown here is derived from an EMBL/GenBank/DDBJ whole genome shotgun (WGS) entry which is preliminary data.</text>
</comment>
<accession>A0AA47MYB6</accession>
<sequence length="97" mass="10890">MEQVRPESEVQDGACGYFLQDSLLVRKWLQHSEESTVFNQRRSGSSAGLGALLKCTSAVDCSGIEPATGNPICRLHIHDANLPFHHIPKVLYWIEIW</sequence>
<keyword evidence="3" id="KW-1185">Reference proteome</keyword>
<evidence type="ECO:0000313" key="1">
    <source>
        <dbReference type="EMBL" id="KAK0133766.1"/>
    </source>
</evidence>
<reference evidence="2" key="1">
    <citation type="journal article" date="2023" name="Front. Mar. Sci.">
        <title>A new Merluccius polli reference genome to investigate the effects of global change in West African waters.</title>
        <authorList>
            <person name="Mateo J.L."/>
            <person name="Blanco-Fernandez C."/>
            <person name="Garcia-Vazquez E."/>
            <person name="Machado-Schiaffino G."/>
        </authorList>
    </citation>
    <scope>NUCLEOTIDE SEQUENCE</scope>
    <source>
        <strain evidence="2">C29</strain>
        <tissue evidence="2">Fin</tissue>
    </source>
</reference>
<protein>
    <submittedName>
        <fullName evidence="2">Uncharacterized protein</fullName>
    </submittedName>
</protein>
<gene>
    <name evidence="2" type="ORF">N1851_010642</name>
    <name evidence="1" type="ORF">N1851_030703</name>
</gene>
<dbReference type="AlphaFoldDB" id="A0AA47MYB6"/>
<organism evidence="2 3">
    <name type="scientific">Merluccius polli</name>
    <name type="common">Benguela hake</name>
    <name type="synonym">Merluccius cadenati</name>
    <dbReference type="NCBI Taxonomy" id="89951"/>
    <lineage>
        <taxon>Eukaryota</taxon>
        <taxon>Metazoa</taxon>
        <taxon>Chordata</taxon>
        <taxon>Craniata</taxon>
        <taxon>Vertebrata</taxon>
        <taxon>Euteleostomi</taxon>
        <taxon>Actinopterygii</taxon>
        <taxon>Neopterygii</taxon>
        <taxon>Teleostei</taxon>
        <taxon>Neoteleostei</taxon>
        <taxon>Acanthomorphata</taxon>
        <taxon>Zeiogadaria</taxon>
        <taxon>Gadariae</taxon>
        <taxon>Gadiformes</taxon>
        <taxon>Gadoidei</taxon>
        <taxon>Merlucciidae</taxon>
        <taxon>Merluccius</taxon>
    </lineage>
</organism>
<dbReference type="EMBL" id="JAOPHQ010005855">
    <property type="protein sequence ID" value="KAK0133766.1"/>
    <property type="molecule type" value="Genomic_DNA"/>
</dbReference>
<proteinExistence type="predicted"/>
<dbReference type="Proteomes" id="UP001174136">
    <property type="component" value="Unassembled WGS sequence"/>
</dbReference>
<dbReference type="EMBL" id="JAOPHQ010001991">
    <property type="protein sequence ID" value="KAK0148958.1"/>
    <property type="molecule type" value="Genomic_DNA"/>
</dbReference>
<name>A0AA47MYB6_MERPO</name>
<evidence type="ECO:0000313" key="2">
    <source>
        <dbReference type="EMBL" id="KAK0148958.1"/>
    </source>
</evidence>